<feature type="region of interest" description="Disordered" evidence="1">
    <location>
        <begin position="423"/>
        <end position="461"/>
    </location>
</feature>
<name>A0A4P2Q6R5_SORCE</name>
<evidence type="ECO:0000313" key="3">
    <source>
        <dbReference type="Proteomes" id="UP000295781"/>
    </source>
</evidence>
<dbReference type="Proteomes" id="UP000295781">
    <property type="component" value="Chromosome"/>
</dbReference>
<evidence type="ECO:0000313" key="2">
    <source>
        <dbReference type="EMBL" id="AUX25145.1"/>
    </source>
</evidence>
<dbReference type="AlphaFoldDB" id="A0A4P2Q6R5"/>
<reference evidence="2 3" key="1">
    <citation type="submission" date="2015-09" db="EMBL/GenBank/DDBJ databases">
        <title>Sorangium comparison.</title>
        <authorList>
            <person name="Zaburannyi N."/>
            <person name="Bunk B."/>
            <person name="Overmann J."/>
            <person name="Mueller R."/>
        </authorList>
    </citation>
    <scope>NUCLEOTIDE SEQUENCE [LARGE SCALE GENOMIC DNA]</scope>
    <source>
        <strain evidence="2 3">So ceGT47</strain>
    </source>
</reference>
<evidence type="ECO:0000256" key="1">
    <source>
        <dbReference type="SAM" id="MobiDB-lite"/>
    </source>
</evidence>
<organism evidence="2 3">
    <name type="scientific">Sorangium cellulosum</name>
    <name type="common">Polyangium cellulosum</name>
    <dbReference type="NCBI Taxonomy" id="56"/>
    <lineage>
        <taxon>Bacteria</taxon>
        <taxon>Pseudomonadati</taxon>
        <taxon>Myxococcota</taxon>
        <taxon>Polyangia</taxon>
        <taxon>Polyangiales</taxon>
        <taxon>Polyangiaceae</taxon>
        <taxon>Sorangium</taxon>
    </lineage>
</organism>
<dbReference type="InterPro" id="IPR009279">
    <property type="entry name" value="Portal_Mu"/>
</dbReference>
<dbReference type="OrthoDB" id="5496552at2"/>
<dbReference type="Pfam" id="PF06074">
    <property type="entry name" value="Portal_Mu"/>
    <property type="match status" value="1"/>
</dbReference>
<proteinExistence type="predicted"/>
<gene>
    <name evidence="2" type="ORF">SOCEGT47_056890</name>
</gene>
<protein>
    <recommendedName>
        <fullName evidence="4">DUF935 family protein</fullName>
    </recommendedName>
</protein>
<sequence length="461" mass="50010">MRGRIRRAMAAAFAELATPATSPIAAARPAARSLEAHRRRRRGRRITPLPVNVTRWYQRDVEDAQHQASQGDLARAGQLYRALRRDGVVQGLLGTRTGGLVRLPKRFAGDPEVVAFFEGAEGREGTFNAIFPASELAMLDADGVVLGVGVGEFVEIEGSPYPVFCRLDPEYLIYRAHEDRWYYRSLEGLLPITPGDGRWVLYTPGGRQEPWNNGLLWALARAYISKEHAFFLRENWNSKLANPARVAVAPQGASQEQKESWFQKVMAWGVNTVFGLTPGYDAKLLESNGRGYESFRQTIEDSNQEFMISIAGQIVTVTGGAGFANANIHATIRADLIQGDAEALAATLNAQALPVVLPEGRFPRGARATVAWDTRPPANLKAEAESLGAAAKAMDDCAAALARHGLQVDARSLAARFAIPVAGDMDGDAKPDTTTPQLSRAPVLPLPAASTEPEQELPHAA</sequence>
<dbReference type="RefSeq" id="WP_129351884.1">
    <property type="nucleotide sequence ID" value="NZ_CP012670.1"/>
</dbReference>
<dbReference type="EMBL" id="CP012670">
    <property type="protein sequence ID" value="AUX25145.1"/>
    <property type="molecule type" value="Genomic_DNA"/>
</dbReference>
<evidence type="ECO:0008006" key="4">
    <source>
        <dbReference type="Google" id="ProtNLM"/>
    </source>
</evidence>
<accession>A0A4P2Q6R5</accession>